<keyword evidence="9" id="KW-1185">Reference proteome</keyword>
<proteinExistence type="inferred from homology"/>
<accession>A0A5N6V5D2</accession>
<evidence type="ECO:0000256" key="2">
    <source>
        <dbReference type="ARBA" id="ARBA00022692"/>
    </source>
</evidence>
<feature type="transmembrane region" description="Helical" evidence="6">
    <location>
        <begin position="46"/>
        <end position="65"/>
    </location>
</feature>
<dbReference type="AlphaFoldDB" id="A0A5N6V5D2"/>
<dbReference type="InterPro" id="IPR052337">
    <property type="entry name" value="SAT4-like"/>
</dbReference>
<feature type="transmembrane region" description="Helical" evidence="6">
    <location>
        <begin position="131"/>
        <end position="157"/>
    </location>
</feature>
<evidence type="ECO:0000259" key="7">
    <source>
        <dbReference type="Pfam" id="PF20684"/>
    </source>
</evidence>
<reference evidence="8 9" key="1">
    <citation type="submission" date="2019-04" db="EMBL/GenBank/DDBJ databases">
        <title>Friends and foes A comparative genomics study of 23 Aspergillus species from section Flavi.</title>
        <authorList>
            <consortium name="DOE Joint Genome Institute"/>
            <person name="Kjaerbolling I."/>
            <person name="Vesth T."/>
            <person name="Frisvad J.C."/>
            <person name="Nybo J.L."/>
            <person name="Theobald S."/>
            <person name="Kildgaard S."/>
            <person name="Isbrandt T."/>
            <person name="Kuo A."/>
            <person name="Sato A."/>
            <person name="Lyhne E.K."/>
            <person name="Kogle M.E."/>
            <person name="Wiebenga A."/>
            <person name="Kun R.S."/>
            <person name="Lubbers R.J."/>
            <person name="Makela M.R."/>
            <person name="Barry K."/>
            <person name="Chovatia M."/>
            <person name="Clum A."/>
            <person name="Daum C."/>
            <person name="Haridas S."/>
            <person name="He G."/>
            <person name="LaButti K."/>
            <person name="Lipzen A."/>
            <person name="Mondo S."/>
            <person name="Riley R."/>
            <person name="Salamov A."/>
            <person name="Simmons B.A."/>
            <person name="Magnuson J.K."/>
            <person name="Henrissat B."/>
            <person name="Mortensen U.H."/>
            <person name="Larsen T.O."/>
            <person name="Devries R.P."/>
            <person name="Grigoriev I.V."/>
            <person name="Machida M."/>
            <person name="Baker S.E."/>
            <person name="Andersen M.R."/>
        </authorList>
    </citation>
    <scope>NUCLEOTIDE SEQUENCE [LARGE SCALE GENOMIC DNA]</scope>
    <source>
        <strain evidence="8 9">CBS 117626</strain>
    </source>
</reference>
<feature type="domain" description="Rhodopsin" evidence="7">
    <location>
        <begin position="30"/>
        <end position="268"/>
    </location>
</feature>
<evidence type="ECO:0000256" key="5">
    <source>
        <dbReference type="ARBA" id="ARBA00038359"/>
    </source>
</evidence>
<dbReference type="InterPro" id="IPR049326">
    <property type="entry name" value="Rhodopsin_dom_fungi"/>
</dbReference>
<comment type="subcellular location">
    <subcellularLocation>
        <location evidence="1">Membrane</location>
        <topology evidence="1">Multi-pass membrane protein</topology>
    </subcellularLocation>
</comment>
<organism evidence="8 9">
    <name type="scientific">Aspergillus tamarii</name>
    <dbReference type="NCBI Taxonomy" id="41984"/>
    <lineage>
        <taxon>Eukaryota</taxon>
        <taxon>Fungi</taxon>
        <taxon>Dikarya</taxon>
        <taxon>Ascomycota</taxon>
        <taxon>Pezizomycotina</taxon>
        <taxon>Eurotiomycetes</taxon>
        <taxon>Eurotiomycetidae</taxon>
        <taxon>Eurotiales</taxon>
        <taxon>Aspergillaceae</taxon>
        <taxon>Aspergillus</taxon>
        <taxon>Aspergillus subgen. Circumdati</taxon>
    </lineage>
</organism>
<evidence type="ECO:0000313" key="8">
    <source>
        <dbReference type="EMBL" id="KAE8166074.1"/>
    </source>
</evidence>
<sequence>MGLVRDDTWIPELWSLFGVGTVILLSRVGLRCWVHGLRQPAAEDCASLLIPAFYTVCAAGCYLVYINGNKVDFTQAEINALTDEEARRLILGTKWELVLAYSYPTVLWLLKASLLLLYWRLTSGLGRHRLLVLLIGVICLLTYIGIILSMSLACIPFRRFWQIKPLPPINCIQPPNIFIALAVSSVFTDSGIIALPIILLARLHVSKAKKLKILCFLSAGTVVLITAIVRISITLSEPSQLNWNRWGMREMFVDIIAVYIPACRAILRSRSQNRHSWVPSESSVAIIWPSSPYHRHLSLDLEMASATTIAPTTTLTKKNYPTSSAT</sequence>
<feature type="transmembrane region" description="Helical" evidence="6">
    <location>
        <begin position="251"/>
        <end position="267"/>
    </location>
</feature>
<feature type="transmembrane region" description="Helical" evidence="6">
    <location>
        <begin position="98"/>
        <end position="119"/>
    </location>
</feature>
<feature type="transmembrane region" description="Helical" evidence="6">
    <location>
        <begin position="13"/>
        <end position="34"/>
    </location>
</feature>
<comment type="similarity">
    <text evidence="5">Belongs to the SAT4 family.</text>
</comment>
<keyword evidence="4 6" id="KW-0472">Membrane</keyword>
<dbReference type="PANTHER" id="PTHR33048">
    <property type="entry name" value="PTH11-LIKE INTEGRAL MEMBRANE PROTEIN (AFU_ORTHOLOGUE AFUA_5G11245)"/>
    <property type="match status" value="1"/>
</dbReference>
<evidence type="ECO:0000313" key="9">
    <source>
        <dbReference type="Proteomes" id="UP000326950"/>
    </source>
</evidence>
<dbReference type="PANTHER" id="PTHR33048:SF47">
    <property type="entry name" value="INTEGRAL MEMBRANE PROTEIN-RELATED"/>
    <property type="match status" value="1"/>
</dbReference>
<dbReference type="GO" id="GO:0016020">
    <property type="term" value="C:membrane"/>
    <property type="evidence" value="ECO:0007669"/>
    <property type="project" value="UniProtKB-SubCell"/>
</dbReference>
<dbReference type="Pfam" id="PF20684">
    <property type="entry name" value="Fung_rhodopsin"/>
    <property type="match status" value="1"/>
</dbReference>
<feature type="transmembrane region" description="Helical" evidence="6">
    <location>
        <begin position="213"/>
        <end position="231"/>
    </location>
</feature>
<evidence type="ECO:0000256" key="4">
    <source>
        <dbReference type="ARBA" id="ARBA00023136"/>
    </source>
</evidence>
<gene>
    <name evidence="8" type="ORF">BDV40DRAFT_296888</name>
</gene>
<evidence type="ECO:0000256" key="3">
    <source>
        <dbReference type="ARBA" id="ARBA00022989"/>
    </source>
</evidence>
<keyword evidence="3 6" id="KW-1133">Transmembrane helix</keyword>
<dbReference type="OrthoDB" id="4329349at2759"/>
<feature type="transmembrane region" description="Helical" evidence="6">
    <location>
        <begin position="177"/>
        <end position="201"/>
    </location>
</feature>
<protein>
    <recommendedName>
        <fullName evidence="7">Rhodopsin domain-containing protein</fullName>
    </recommendedName>
</protein>
<dbReference type="EMBL" id="ML738596">
    <property type="protein sequence ID" value="KAE8166074.1"/>
    <property type="molecule type" value="Genomic_DNA"/>
</dbReference>
<evidence type="ECO:0000256" key="1">
    <source>
        <dbReference type="ARBA" id="ARBA00004141"/>
    </source>
</evidence>
<evidence type="ECO:0000256" key="6">
    <source>
        <dbReference type="SAM" id="Phobius"/>
    </source>
</evidence>
<name>A0A5N6V5D2_ASPTM</name>
<dbReference type="Proteomes" id="UP000326950">
    <property type="component" value="Unassembled WGS sequence"/>
</dbReference>
<keyword evidence="2 6" id="KW-0812">Transmembrane</keyword>